<dbReference type="Pfam" id="PF06114">
    <property type="entry name" value="Peptidase_M78"/>
    <property type="match status" value="1"/>
</dbReference>
<dbReference type="InterPro" id="IPR010359">
    <property type="entry name" value="IrrE_HExxH"/>
</dbReference>
<comment type="caution">
    <text evidence="2">The sequence shown here is derived from an EMBL/GenBank/DDBJ whole genome shotgun (WGS) entry which is preliminary data.</text>
</comment>
<organism evidence="2 3">
    <name type="scientific">Nibrella saemangeumensis</name>
    <dbReference type="NCBI Taxonomy" id="1084526"/>
    <lineage>
        <taxon>Bacteria</taxon>
        <taxon>Pseudomonadati</taxon>
        <taxon>Bacteroidota</taxon>
        <taxon>Cytophagia</taxon>
        <taxon>Cytophagales</taxon>
        <taxon>Spirosomataceae</taxon>
        <taxon>Nibrella</taxon>
    </lineage>
</organism>
<sequence length="174" mass="19789">MYIKRIENLACSILQKLDIGEIPIPVELIAERRGLQIRPYDLGTNVSGVLFLREGVGIIGYNPNDSYVRQRFTIAHELGHYELHRAEGELFVDKVDQAKQVYMRNEDSASGEFKQEREANAFAAAILMPENLLFSELKKIQFDLNDEAALKELAKQFNVSLPAITYRLSNLGLF</sequence>
<evidence type="ECO:0000313" key="2">
    <source>
        <dbReference type="EMBL" id="GAA4459312.1"/>
    </source>
</evidence>
<keyword evidence="3" id="KW-1185">Reference proteome</keyword>
<protein>
    <recommendedName>
        <fullName evidence="1">IrrE N-terminal-like domain-containing protein</fullName>
    </recommendedName>
</protein>
<dbReference type="InterPro" id="IPR052345">
    <property type="entry name" value="Rad_response_metalloprotease"/>
</dbReference>
<evidence type="ECO:0000259" key="1">
    <source>
        <dbReference type="Pfam" id="PF06114"/>
    </source>
</evidence>
<dbReference type="PANTHER" id="PTHR43236">
    <property type="entry name" value="ANTITOXIN HIGA1"/>
    <property type="match status" value="1"/>
</dbReference>
<feature type="domain" description="IrrE N-terminal-like" evidence="1">
    <location>
        <begin position="30"/>
        <end position="169"/>
    </location>
</feature>
<name>A0ABP8N3J3_9BACT</name>
<accession>A0ABP8N3J3</accession>
<reference evidence="3" key="1">
    <citation type="journal article" date="2019" name="Int. J. Syst. Evol. Microbiol.">
        <title>The Global Catalogue of Microorganisms (GCM) 10K type strain sequencing project: providing services to taxonomists for standard genome sequencing and annotation.</title>
        <authorList>
            <consortium name="The Broad Institute Genomics Platform"/>
            <consortium name="The Broad Institute Genome Sequencing Center for Infectious Disease"/>
            <person name="Wu L."/>
            <person name="Ma J."/>
        </authorList>
    </citation>
    <scope>NUCLEOTIDE SEQUENCE [LARGE SCALE GENOMIC DNA]</scope>
    <source>
        <strain evidence="3">JCM 17927</strain>
    </source>
</reference>
<dbReference type="PANTHER" id="PTHR43236:SF2">
    <property type="entry name" value="BLL0069 PROTEIN"/>
    <property type="match status" value="1"/>
</dbReference>
<dbReference type="RefSeq" id="WP_345244959.1">
    <property type="nucleotide sequence ID" value="NZ_BAABHD010000031.1"/>
</dbReference>
<dbReference type="Proteomes" id="UP001501175">
    <property type="component" value="Unassembled WGS sequence"/>
</dbReference>
<proteinExistence type="predicted"/>
<evidence type="ECO:0000313" key="3">
    <source>
        <dbReference type="Proteomes" id="UP001501175"/>
    </source>
</evidence>
<dbReference type="Gene3D" id="1.10.10.2910">
    <property type="match status" value="1"/>
</dbReference>
<gene>
    <name evidence="2" type="ORF">GCM10023189_32820</name>
</gene>
<dbReference type="EMBL" id="BAABHD010000031">
    <property type="protein sequence ID" value="GAA4459312.1"/>
    <property type="molecule type" value="Genomic_DNA"/>
</dbReference>